<name>A0AAV7PHU6_PLEWA</name>
<evidence type="ECO:0000313" key="2">
    <source>
        <dbReference type="Proteomes" id="UP001066276"/>
    </source>
</evidence>
<dbReference type="AlphaFoldDB" id="A0AAV7PHU6"/>
<dbReference type="EMBL" id="JANPWB010000011">
    <property type="protein sequence ID" value="KAJ1127771.1"/>
    <property type="molecule type" value="Genomic_DNA"/>
</dbReference>
<feature type="non-terminal residue" evidence="1">
    <location>
        <position position="107"/>
    </location>
</feature>
<gene>
    <name evidence="1" type="ORF">NDU88_006164</name>
</gene>
<keyword evidence="2" id="KW-1185">Reference proteome</keyword>
<comment type="caution">
    <text evidence="1">The sequence shown here is derived from an EMBL/GenBank/DDBJ whole genome shotgun (WGS) entry which is preliminary data.</text>
</comment>
<reference evidence="1" key="1">
    <citation type="journal article" date="2022" name="bioRxiv">
        <title>Sequencing and chromosome-scale assembly of the giantPleurodeles waltlgenome.</title>
        <authorList>
            <person name="Brown T."/>
            <person name="Elewa A."/>
            <person name="Iarovenko S."/>
            <person name="Subramanian E."/>
            <person name="Araus A.J."/>
            <person name="Petzold A."/>
            <person name="Susuki M."/>
            <person name="Suzuki K.-i.T."/>
            <person name="Hayashi T."/>
            <person name="Toyoda A."/>
            <person name="Oliveira C."/>
            <person name="Osipova E."/>
            <person name="Leigh N.D."/>
            <person name="Simon A."/>
            <person name="Yun M.H."/>
        </authorList>
    </citation>
    <scope>NUCLEOTIDE SEQUENCE</scope>
    <source>
        <strain evidence="1">20211129_DDA</strain>
        <tissue evidence="1">Liver</tissue>
    </source>
</reference>
<proteinExistence type="predicted"/>
<dbReference type="Proteomes" id="UP001066276">
    <property type="component" value="Chromosome 7"/>
</dbReference>
<protein>
    <submittedName>
        <fullName evidence="1">Uncharacterized protein</fullName>
    </submittedName>
</protein>
<sequence length="107" mass="11964">MLTSFPASRIILSECAMSHYGEEALETERVEQKNKYPHQKFTPSSCAHGLPAIAHAVTGPWIRDTNQRAMNQASSMGFVNTKSIGVSKSPRVVQWQKFNVMLEENTP</sequence>
<organism evidence="1 2">
    <name type="scientific">Pleurodeles waltl</name>
    <name type="common">Iberian ribbed newt</name>
    <dbReference type="NCBI Taxonomy" id="8319"/>
    <lineage>
        <taxon>Eukaryota</taxon>
        <taxon>Metazoa</taxon>
        <taxon>Chordata</taxon>
        <taxon>Craniata</taxon>
        <taxon>Vertebrata</taxon>
        <taxon>Euteleostomi</taxon>
        <taxon>Amphibia</taxon>
        <taxon>Batrachia</taxon>
        <taxon>Caudata</taxon>
        <taxon>Salamandroidea</taxon>
        <taxon>Salamandridae</taxon>
        <taxon>Pleurodelinae</taxon>
        <taxon>Pleurodeles</taxon>
    </lineage>
</organism>
<evidence type="ECO:0000313" key="1">
    <source>
        <dbReference type="EMBL" id="KAJ1127771.1"/>
    </source>
</evidence>
<accession>A0AAV7PHU6</accession>